<evidence type="ECO:0000256" key="2">
    <source>
        <dbReference type="SAM" id="Phobius"/>
    </source>
</evidence>
<dbReference type="AlphaFoldDB" id="A0A2M7G402"/>
<reference evidence="5 6" key="1">
    <citation type="submission" date="2017-09" db="EMBL/GenBank/DDBJ databases">
        <title>Depth-based differentiation of microbial function through sediment-hosted aquifers and enrichment of novel symbionts in the deep terrestrial subsurface.</title>
        <authorList>
            <person name="Probst A.J."/>
            <person name="Ladd B."/>
            <person name="Jarett J.K."/>
            <person name="Geller-Mcgrath D.E."/>
            <person name="Sieber C.M."/>
            <person name="Emerson J.B."/>
            <person name="Anantharaman K."/>
            <person name="Thomas B.C."/>
            <person name="Malmstrom R."/>
            <person name="Stieglmeier M."/>
            <person name="Klingl A."/>
            <person name="Woyke T."/>
            <person name="Ryan C.M."/>
            <person name="Banfield J.F."/>
        </authorList>
    </citation>
    <scope>NUCLEOTIDE SEQUENCE [LARGE SCALE GENOMIC DNA]</scope>
    <source>
        <strain evidence="5">CG17_big_fil_post_rev_8_21_14_2_50_48_46</strain>
    </source>
</reference>
<feature type="domain" description="Microcystin LR degradation protein MlrC N-terminal" evidence="4">
    <location>
        <begin position="7"/>
        <end position="307"/>
    </location>
</feature>
<name>A0A2M7G402_9BACT</name>
<feature type="region of interest" description="Disordered" evidence="1">
    <location>
        <begin position="500"/>
        <end position="524"/>
    </location>
</feature>
<gene>
    <name evidence="5" type="ORF">COW36_12380</name>
</gene>
<feature type="transmembrane region" description="Helical" evidence="2">
    <location>
        <begin position="529"/>
        <end position="547"/>
    </location>
</feature>
<feature type="compositionally biased region" description="Pro residues" evidence="1">
    <location>
        <begin position="509"/>
        <end position="520"/>
    </location>
</feature>
<keyword evidence="2" id="KW-0472">Membrane</keyword>
<evidence type="ECO:0000313" key="6">
    <source>
        <dbReference type="Proteomes" id="UP000231019"/>
    </source>
</evidence>
<evidence type="ECO:0000259" key="4">
    <source>
        <dbReference type="Pfam" id="PF07364"/>
    </source>
</evidence>
<evidence type="ECO:0000259" key="3">
    <source>
        <dbReference type="Pfam" id="PF07171"/>
    </source>
</evidence>
<dbReference type="Pfam" id="PF07171">
    <property type="entry name" value="MlrC_C"/>
    <property type="match status" value="1"/>
</dbReference>
<keyword evidence="2" id="KW-1133">Transmembrane helix</keyword>
<keyword evidence="2" id="KW-0812">Transmembrane</keyword>
<dbReference type="EMBL" id="PFFQ01000037">
    <property type="protein sequence ID" value="PIW16557.1"/>
    <property type="molecule type" value="Genomic_DNA"/>
</dbReference>
<dbReference type="Proteomes" id="UP000231019">
    <property type="component" value="Unassembled WGS sequence"/>
</dbReference>
<accession>A0A2M7G402</accession>
<comment type="caution">
    <text evidence="5">The sequence shown here is derived from an EMBL/GenBank/DDBJ whole genome shotgun (WGS) entry which is preliminary data.</text>
</comment>
<organism evidence="5 6">
    <name type="scientific">bacterium (Candidatus Blackallbacteria) CG17_big_fil_post_rev_8_21_14_2_50_48_46</name>
    <dbReference type="NCBI Taxonomy" id="2014261"/>
    <lineage>
        <taxon>Bacteria</taxon>
        <taxon>Candidatus Blackallbacteria</taxon>
    </lineage>
</organism>
<feature type="domain" description="Microcystin LR degradation protein MlrC C-terminal" evidence="3">
    <location>
        <begin position="324"/>
        <end position="476"/>
    </location>
</feature>
<evidence type="ECO:0008006" key="7">
    <source>
        <dbReference type="Google" id="ProtNLM"/>
    </source>
</evidence>
<evidence type="ECO:0000256" key="1">
    <source>
        <dbReference type="SAM" id="MobiDB-lite"/>
    </source>
</evidence>
<dbReference type="InterPro" id="IPR010799">
    <property type="entry name" value="MlrC_C"/>
</dbReference>
<dbReference type="InterPro" id="IPR015995">
    <property type="entry name" value="MlrC_N"/>
</dbReference>
<protein>
    <recommendedName>
        <fullName evidence="7">Microcystin degradation protein MlrC</fullName>
    </recommendedName>
</protein>
<dbReference type="Pfam" id="PF07364">
    <property type="entry name" value="DUF1485"/>
    <property type="match status" value="1"/>
</dbReference>
<proteinExistence type="predicted"/>
<evidence type="ECO:0000313" key="5">
    <source>
        <dbReference type="EMBL" id="PIW16557.1"/>
    </source>
</evidence>
<sequence length="552" mass="62278">MNQRPLRLAFGRFMQESNAFSSVLTRREDFERTHYLEGQALKQACQQGQWEVEGFLKNLELSGFLKAVRKSTQADQIETVPLLSAWSISGGPVEQTYFNQICQRFQELLEQTGPLDGLYLALHGALGVENEQDPEVRLLKAIREVVGPDLPIIASFDLHGLMTAEKIALLNGLCAYHTNPHWDMARTGFRAGKLLIPLADKKSSPTLAWRSLPLLLGGGNTLDFWPPMRGIFEYLKDLCSQPGILDASVFMCHPYLKHPELGWSVVVISENNQDLAESLAEDLAERCWKVRHQQPPRFMEVDEALRKVHQTKLRRKLGAIAFCDASDVVGAGGTGENTHLLKALLEEHDLLSLIPLRDPVAVEKLSQLEIGDEVTLSVGGRLQPEVNPAISVTGRLRNLKQTKNFGRMAVLDADCVQLVLTEGYAMPMKPDFYEDLGLKVREADIVVVKNFFHFRLYYAAHCPASFYVKTQGITDFDRILEVQLNGPAWPRDEVNDWRPEDRRRRAIPPTEPVPPLPRLKPSPRQQKRWGMAGFLSLAAIGLLWRLLRKRAD</sequence>